<feature type="compositionally biased region" description="Basic and acidic residues" evidence="1">
    <location>
        <begin position="555"/>
        <end position="571"/>
    </location>
</feature>
<evidence type="ECO:0000256" key="2">
    <source>
        <dbReference type="SAM" id="Phobius"/>
    </source>
</evidence>
<feature type="region of interest" description="Disordered" evidence="1">
    <location>
        <begin position="1"/>
        <end position="53"/>
    </location>
</feature>
<protein>
    <submittedName>
        <fullName evidence="3">Uncharacterized protein</fullName>
    </submittedName>
</protein>
<dbReference type="TCDB" id="9.B.226.1.2">
    <property type="family name" value="the uncharacterized 9 or 10 tms protein (u-tmp1) family"/>
</dbReference>
<feature type="compositionally biased region" description="Low complexity" evidence="1">
    <location>
        <begin position="18"/>
        <end position="47"/>
    </location>
</feature>
<feature type="transmembrane region" description="Helical" evidence="2">
    <location>
        <begin position="380"/>
        <end position="404"/>
    </location>
</feature>
<dbReference type="OrthoDB" id="4428043at2"/>
<accession>I7KIZ4</accession>
<feature type="transmembrane region" description="Helical" evidence="2">
    <location>
        <begin position="150"/>
        <end position="174"/>
    </location>
</feature>
<proteinExistence type="predicted"/>
<reference evidence="4 5" key="2">
    <citation type="submission" date="2012-08" db="EMBL/GenBank/DDBJ databases">
        <title>The Genome Sequence of Turicella otitidis ATCC 51513.</title>
        <authorList>
            <consortium name="The Broad Institute Genome Sequencing Platform"/>
            <person name="Earl A."/>
            <person name="Ward D."/>
            <person name="Feldgarden M."/>
            <person name="Gevers D."/>
            <person name="Huys G."/>
            <person name="Walker B."/>
            <person name="Young S.K."/>
            <person name="Zeng Q."/>
            <person name="Gargeya S."/>
            <person name="Fitzgerald M."/>
            <person name="Haas B."/>
            <person name="Abouelleil A."/>
            <person name="Alvarado L."/>
            <person name="Arachchi H.M."/>
            <person name="Berlin A.M."/>
            <person name="Chapman S.B."/>
            <person name="Goldberg J."/>
            <person name="Griggs A."/>
            <person name="Gujja S."/>
            <person name="Hansen M."/>
            <person name="Howarth C."/>
            <person name="Imamovic A."/>
            <person name="Larimer J."/>
            <person name="McCowen C."/>
            <person name="Montmayeur A."/>
            <person name="Murphy C."/>
            <person name="Neiman D."/>
            <person name="Pearson M."/>
            <person name="Priest M."/>
            <person name="Roberts A."/>
            <person name="Saif S."/>
            <person name="Shea T."/>
            <person name="Sisk P."/>
            <person name="Sykes S."/>
            <person name="Wortman J."/>
            <person name="Nusbaum C."/>
            <person name="Birren B."/>
        </authorList>
    </citation>
    <scope>NUCLEOTIDE SEQUENCE [LARGE SCALE GENOMIC DNA]</scope>
    <source>
        <strain evidence="4 5">ATCC 51513</strain>
    </source>
</reference>
<feature type="region of interest" description="Disordered" evidence="1">
    <location>
        <begin position="425"/>
        <end position="592"/>
    </location>
</feature>
<keyword evidence="5" id="KW-1185">Reference proteome</keyword>
<gene>
    <name evidence="3" type="ORF">BN46_0511</name>
    <name evidence="4" type="ORF">HMPREF9719_01039</name>
</gene>
<comment type="caution">
    <text evidence="3">The sequence shown here is derived from an EMBL/GenBank/DDBJ whole genome shotgun (WGS) entry which is preliminary data.</text>
</comment>
<dbReference type="Pfam" id="PF19877">
    <property type="entry name" value="DUF6350"/>
    <property type="match status" value="1"/>
</dbReference>
<dbReference type="HOGENOM" id="CLU_020665_0_0_11"/>
<feature type="transmembrane region" description="Helical" evidence="2">
    <location>
        <begin position="270"/>
        <end position="296"/>
    </location>
</feature>
<dbReference type="PATRIC" id="fig|883169.3.peg.1004"/>
<feature type="transmembrane region" description="Helical" evidence="2">
    <location>
        <begin position="186"/>
        <end position="205"/>
    </location>
</feature>
<dbReference type="Proteomes" id="UP000011016">
    <property type="component" value="Unassembled WGS sequence"/>
</dbReference>
<evidence type="ECO:0000313" key="5">
    <source>
        <dbReference type="Proteomes" id="UP000006078"/>
    </source>
</evidence>
<feature type="transmembrane region" description="Helical" evidence="2">
    <location>
        <begin position="357"/>
        <end position="374"/>
    </location>
</feature>
<dbReference type="eggNOG" id="ENOG5033EIZ">
    <property type="taxonomic scope" value="Bacteria"/>
</dbReference>
<evidence type="ECO:0000313" key="3">
    <source>
        <dbReference type="EMBL" id="CCI83250.1"/>
    </source>
</evidence>
<dbReference type="Proteomes" id="UP000006078">
    <property type="component" value="Unassembled WGS sequence"/>
</dbReference>
<feature type="transmembrane region" description="Helical" evidence="2">
    <location>
        <begin position="66"/>
        <end position="87"/>
    </location>
</feature>
<dbReference type="EMBL" id="CAJZ01000078">
    <property type="protein sequence ID" value="CCI83250.1"/>
    <property type="molecule type" value="Genomic_DNA"/>
</dbReference>
<feature type="transmembrane region" description="Helical" evidence="2">
    <location>
        <begin position="119"/>
        <end position="138"/>
    </location>
</feature>
<feature type="transmembrane region" description="Helical" evidence="2">
    <location>
        <begin position="217"/>
        <end position="250"/>
    </location>
</feature>
<name>I7KIZ4_9CORY</name>
<feature type="compositionally biased region" description="Low complexity" evidence="1">
    <location>
        <begin position="448"/>
        <end position="495"/>
    </location>
</feature>
<evidence type="ECO:0000313" key="6">
    <source>
        <dbReference type="Proteomes" id="UP000011016"/>
    </source>
</evidence>
<dbReference type="AlphaFoldDB" id="I7KIZ4"/>
<feature type="transmembrane region" description="Helical" evidence="2">
    <location>
        <begin position="328"/>
        <end position="345"/>
    </location>
</feature>
<dbReference type="InterPro" id="IPR045931">
    <property type="entry name" value="DUF6350"/>
</dbReference>
<feature type="compositionally biased region" description="Acidic residues" evidence="1">
    <location>
        <begin position="572"/>
        <end position="583"/>
    </location>
</feature>
<dbReference type="STRING" id="29321.AAV33_07355"/>
<keyword evidence="2" id="KW-1133">Transmembrane helix</keyword>
<sequence>MEEHTNYQPRRRPRRGRGPSAGAARSPRGATRPGPRGQSRPAGTPAGRPRREVTPRERLARFFPTVIVPLALVIAVLVVVAFAALLIGGGTLRALPGIVAAGWLVVNGGPVAFEDVTLGIVPLLPALGLVWLVAARVRRRVRHRATLQDLGVLAGYCLAAPLVLTLIAWAVLAASPEDLPTSAPPLGHALATTLVLYAGAFAAGLPPRLWRAAALRLGVAGWVVDGAGLAARFLIGLVAAGGIVLFGALVVGAPRLGEIAEAFAGPGGVAAAALLSILYLPNAAAATAAVLVGAGLEIGPAEVSLFSVHLVALPPLPLFAAVPPEAHPAAWLLLALPAIVAIRVVGARVPRPRETAVAALTVAVVVFAALYAAGGEMGAYGWTGGSLVAGALAAAGWLAAAGLVGRGIVVAREYLNARAAASGVARPTVRAREDNTGTIDNKESNENTGTTEAGADAAAEGPAGEPGDGADYAAEQTEPAADAAVDAEPQPAGDDSVGDDADEAAAGAQKAAGEEPAERPAAEDQPDGVEGGDPARADAAPDGGDAAGPEAAADDPGRADGGDGDASRGDAADDEGADPEAGDPGDGAGEDR</sequence>
<reference evidence="3 6" key="1">
    <citation type="journal article" date="2012" name="J. Bacteriol.">
        <title>Draft Genome Sequence of Turicella otitidis ATCC 51513, Isolated from Middle Ear Fluid from a Child with Otitis Media.</title>
        <authorList>
            <person name="Brinkrolf K."/>
            <person name="Schneider J."/>
            <person name="Knecht M."/>
            <person name="Ruckert C."/>
            <person name="Tauch A."/>
        </authorList>
    </citation>
    <scope>NUCLEOTIDE SEQUENCE [LARGE SCALE GENOMIC DNA]</scope>
    <source>
        <strain evidence="3 6">ATCC 51513</strain>
    </source>
</reference>
<dbReference type="RefSeq" id="WP_004600929.1">
    <property type="nucleotide sequence ID" value="NZ_JH815193.1"/>
</dbReference>
<feature type="compositionally biased region" description="Low complexity" evidence="1">
    <location>
        <begin position="532"/>
        <end position="551"/>
    </location>
</feature>
<feature type="compositionally biased region" description="Basic and acidic residues" evidence="1">
    <location>
        <begin position="512"/>
        <end position="522"/>
    </location>
</feature>
<evidence type="ECO:0000313" key="4">
    <source>
        <dbReference type="EMBL" id="EJZ82056.1"/>
    </source>
</evidence>
<organism evidence="3 6">
    <name type="scientific">Corynebacterium otitidis ATCC 51513</name>
    <dbReference type="NCBI Taxonomy" id="883169"/>
    <lineage>
        <taxon>Bacteria</taxon>
        <taxon>Bacillati</taxon>
        <taxon>Actinomycetota</taxon>
        <taxon>Actinomycetes</taxon>
        <taxon>Mycobacteriales</taxon>
        <taxon>Corynebacteriaceae</taxon>
        <taxon>Corynebacterium</taxon>
    </lineage>
</organism>
<evidence type="ECO:0000256" key="1">
    <source>
        <dbReference type="SAM" id="MobiDB-lite"/>
    </source>
</evidence>
<feature type="compositionally biased region" description="Basic and acidic residues" evidence="1">
    <location>
        <begin position="430"/>
        <end position="445"/>
    </location>
</feature>
<keyword evidence="2" id="KW-0472">Membrane</keyword>
<dbReference type="EMBL" id="AHAE01000045">
    <property type="protein sequence ID" value="EJZ82056.1"/>
    <property type="molecule type" value="Genomic_DNA"/>
</dbReference>
<keyword evidence="2" id="KW-0812">Transmembrane</keyword>